<gene>
    <name evidence="6" type="ORF">LMG29739_02430</name>
</gene>
<dbReference type="Proteomes" id="UP000494329">
    <property type="component" value="Unassembled WGS sequence"/>
</dbReference>
<feature type="domain" description="HTH lysR-type" evidence="5">
    <location>
        <begin position="46"/>
        <end position="103"/>
    </location>
</feature>
<dbReference type="GO" id="GO:0043565">
    <property type="term" value="F:sequence-specific DNA binding"/>
    <property type="evidence" value="ECO:0007669"/>
    <property type="project" value="TreeGrafter"/>
</dbReference>
<dbReference type="InterPro" id="IPR005119">
    <property type="entry name" value="LysR_subst-bd"/>
</dbReference>
<dbReference type="SUPFAM" id="SSF53850">
    <property type="entry name" value="Periplasmic binding protein-like II"/>
    <property type="match status" value="1"/>
</dbReference>
<dbReference type="InterPro" id="IPR000847">
    <property type="entry name" value="LysR_HTH_N"/>
</dbReference>
<dbReference type="FunFam" id="1.10.10.10:FF:000001">
    <property type="entry name" value="LysR family transcriptional regulator"/>
    <property type="match status" value="1"/>
</dbReference>
<proteinExistence type="inferred from homology"/>
<evidence type="ECO:0000313" key="7">
    <source>
        <dbReference type="Proteomes" id="UP000494329"/>
    </source>
</evidence>
<evidence type="ECO:0000313" key="6">
    <source>
        <dbReference type="EMBL" id="CAB3756366.1"/>
    </source>
</evidence>
<keyword evidence="3" id="KW-0238">DNA-binding</keyword>
<protein>
    <recommendedName>
        <fullName evidence="5">HTH lysR-type domain-containing protein</fullName>
    </recommendedName>
</protein>
<evidence type="ECO:0000256" key="3">
    <source>
        <dbReference type="ARBA" id="ARBA00023125"/>
    </source>
</evidence>
<dbReference type="GO" id="GO:0003700">
    <property type="term" value="F:DNA-binding transcription factor activity"/>
    <property type="evidence" value="ECO:0007669"/>
    <property type="project" value="InterPro"/>
</dbReference>
<comment type="similarity">
    <text evidence="1">Belongs to the LysR transcriptional regulatory family.</text>
</comment>
<keyword evidence="7" id="KW-1185">Reference proteome</keyword>
<dbReference type="InterPro" id="IPR058163">
    <property type="entry name" value="LysR-type_TF_proteobact-type"/>
</dbReference>
<dbReference type="PANTHER" id="PTHR30537">
    <property type="entry name" value="HTH-TYPE TRANSCRIPTIONAL REGULATOR"/>
    <property type="match status" value="1"/>
</dbReference>
<dbReference type="AlphaFoldDB" id="A0A6J5DTY6"/>
<accession>A0A6J5DTY6</accession>
<keyword evidence="2" id="KW-0805">Transcription regulation</keyword>
<dbReference type="PROSITE" id="PS50931">
    <property type="entry name" value="HTH_LYSR"/>
    <property type="match status" value="1"/>
</dbReference>
<dbReference type="InterPro" id="IPR036390">
    <property type="entry name" value="WH_DNA-bd_sf"/>
</dbReference>
<reference evidence="6 7" key="1">
    <citation type="submission" date="2020-04" db="EMBL/GenBank/DDBJ databases">
        <authorList>
            <person name="De Canck E."/>
        </authorList>
    </citation>
    <scope>NUCLEOTIDE SEQUENCE [LARGE SCALE GENOMIC DNA]</scope>
    <source>
        <strain evidence="6 7">LMG 29739</strain>
    </source>
</reference>
<dbReference type="Pfam" id="PF00126">
    <property type="entry name" value="HTH_1"/>
    <property type="match status" value="1"/>
</dbReference>
<sequence length="352" mass="38501">MLERVRPFGENVESPAVRAIERSLQHAAAPRPASTGDAERRTHLHWDWDAYRYFVVLARCGVMRRAAEELAVSVATLSRRIEQLESALGLCLFQRKPHGIVLTQAGRQILENCEHISDAFEVLEQSMKGGATAVMDHVDVSVDSMLARLLLPALPPFLAANAGITVNLTTCCTNRQDTGDADLTFGFMRPERGRRRIRRLADLTMSMAVPAACREAERSALPIWTFSNGVWLGRQQSSAGATALRISHLEDVASLVRDGFGGAMLPDYLIDSHTDLARFDPPGMAVSTLILPVWMSLDETASRSSAVRSVASICSDMIQSRIPFVSIGEYSSDHLPQAGDAPLEPGQEGRHA</sequence>
<dbReference type="Gene3D" id="1.10.10.10">
    <property type="entry name" value="Winged helix-like DNA-binding domain superfamily/Winged helix DNA-binding domain"/>
    <property type="match status" value="1"/>
</dbReference>
<evidence type="ECO:0000256" key="2">
    <source>
        <dbReference type="ARBA" id="ARBA00023015"/>
    </source>
</evidence>
<dbReference type="InterPro" id="IPR036388">
    <property type="entry name" value="WH-like_DNA-bd_sf"/>
</dbReference>
<evidence type="ECO:0000259" key="5">
    <source>
        <dbReference type="PROSITE" id="PS50931"/>
    </source>
</evidence>
<dbReference type="GO" id="GO:0006351">
    <property type="term" value="P:DNA-templated transcription"/>
    <property type="evidence" value="ECO:0007669"/>
    <property type="project" value="TreeGrafter"/>
</dbReference>
<dbReference type="Pfam" id="PF03466">
    <property type="entry name" value="LysR_substrate"/>
    <property type="match status" value="1"/>
</dbReference>
<evidence type="ECO:0000256" key="4">
    <source>
        <dbReference type="ARBA" id="ARBA00023163"/>
    </source>
</evidence>
<name>A0A6J5DTY6_9BURK</name>
<dbReference type="PANTHER" id="PTHR30537:SF3">
    <property type="entry name" value="TRANSCRIPTIONAL REGULATORY PROTEIN"/>
    <property type="match status" value="1"/>
</dbReference>
<keyword evidence="4" id="KW-0804">Transcription</keyword>
<dbReference type="EMBL" id="CADIKF010000016">
    <property type="protein sequence ID" value="CAB3756366.1"/>
    <property type="molecule type" value="Genomic_DNA"/>
</dbReference>
<organism evidence="6 7">
    <name type="scientific">Paraburkholderia solisilvae</name>
    <dbReference type="NCBI Taxonomy" id="624376"/>
    <lineage>
        <taxon>Bacteria</taxon>
        <taxon>Pseudomonadati</taxon>
        <taxon>Pseudomonadota</taxon>
        <taxon>Betaproteobacteria</taxon>
        <taxon>Burkholderiales</taxon>
        <taxon>Burkholderiaceae</taxon>
        <taxon>Paraburkholderia</taxon>
    </lineage>
</organism>
<dbReference type="SUPFAM" id="SSF46785">
    <property type="entry name" value="Winged helix' DNA-binding domain"/>
    <property type="match status" value="1"/>
</dbReference>
<evidence type="ECO:0000256" key="1">
    <source>
        <dbReference type="ARBA" id="ARBA00009437"/>
    </source>
</evidence>